<protein>
    <submittedName>
        <fullName evidence="2">Uncharacterized protein</fullName>
    </submittedName>
</protein>
<reference evidence="2" key="1">
    <citation type="submission" date="2021-01" db="EMBL/GenBank/DDBJ databases">
        <authorList>
            <person name="Corre E."/>
            <person name="Pelletier E."/>
            <person name="Niang G."/>
            <person name="Scheremetjew M."/>
            <person name="Finn R."/>
            <person name="Kale V."/>
            <person name="Holt S."/>
            <person name="Cochrane G."/>
            <person name="Meng A."/>
            <person name="Brown T."/>
            <person name="Cohen L."/>
        </authorList>
    </citation>
    <scope>NUCLEOTIDE SEQUENCE</scope>
    <source>
        <strain evidence="2">GSO104</strain>
    </source>
</reference>
<keyword evidence="1" id="KW-0812">Transmembrane</keyword>
<evidence type="ECO:0000256" key="1">
    <source>
        <dbReference type="SAM" id="Phobius"/>
    </source>
</evidence>
<organism evidence="2">
    <name type="scientific">Ditylum brightwellii</name>
    <dbReference type="NCBI Taxonomy" id="49249"/>
    <lineage>
        <taxon>Eukaryota</taxon>
        <taxon>Sar</taxon>
        <taxon>Stramenopiles</taxon>
        <taxon>Ochrophyta</taxon>
        <taxon>Bacillariophyta</taxon>
        <taxon>Mediophyceae</taxon>
        <taxon>Lithodesmiophycidae</taxon>
        <taxon>Lithodesmiales</taxon>
        <taxon>Lithodesmiaceae</taxon>
        <taxon>Ditylum</taxon>
    </lineage>
</organism>
<feature type="transmembrane region" description="Helical" evidence="1">
    <location>
        <begin position="37"/>
        <end position="61"/>
    </location>
</feature>
<sequence length="188" mass="20299">MGQNINIPHRPLQQSSERTTVASSNTIFSTTRIQRTVLSAFMITALFILAATSTTLASPILDEFKEADQINLVDSGKQNLPSPTQPLLRKGRRLEEWEVGEVYQNAVNSAAAPILPPLPDLVAHNVAGIVDIIQEGEIPFFWNVPMAGGNIVKSYYGGCVGKTLAAQEVASEKTDESVSLHRLSPSSA</sequence>
<keyword evidence="1" id="KW-0472">Membrane</keyword>
<dbReference type="AlphaFoldDB" id="A0A7S4T9J9"/>
<evidence type="ECO:0000313" key="2">
    <source>
        <dbReference type="EMBL" id="CAE4670114.1"/>
    </source>
</evidence>
<name>A0A7S4T9J9_9STRA</name>
<gene>
    <name evidence="2" type="ORF">DBRI00130_LOCUS44615</name>
</gene>
<accession>A0A7S4T9J9</accession>
<dbReference type="EMBL" id="HBNS01061860">
    <property type="protein sequence ID" value="CAE4670114.1"/>
    <property type="molecule type" value="Transcribed_RNA"/>
</dbReference>
<keyword evidence="1" id="KW-1133">Transmembrane helix</keyword>
<proteinExistence type="predicted"/>